<gene>
    <name evidence="1" type="ORF">SPIL2461_LOCUS1385</name>
</gene>
<reference evidence="1" key="1">
    <citation type="submission" date="2021-02" db="EMBL/GenBank/DDBJ databases">
        <authorList>
            <person name="Dougan E. K."/>
            <person name="Rhodes N."/>
            <person name="Thang M."/>
            <person name="Chan C."/>
        </authorList>
    </citation>
    <scope>NUCLEOTIDE SEQUENCE</scope>
</reference>
<protein>
    <submittedName>
        <fullName evidence="1">Uncharacterized protein</fullName>
    </submittedName>
</protein>
<comment type="caution">
    <text evidence="1">The sequence shown here is derived from an EMBL/GenBank/DDBJ whole genome shotgun (WGS) entry which is preliminary data.</text>
</comment>
<keyword evidence="2" id="KW-1185">Reference proteome</keyword>
<name>A0A812J3E3_SYMPI</name>
<sequence>MTEDLWHKGSAGEGCTWLPRYANHAELLYGTDSSSVVAGVPVPRTTDACSLTEMMKVHVNFQALDAILIQLYGSKDFLTDHLGFIATEAANPVLAEAYLAFKQGWDSFRGTDELRMQDLQIAYIYSNPNAVGSKDNLDYAEGPESYHTAHRQYHPTYRSILYARNYYDIFIFDLDGNLIYSVYKELDYATNFMANGTGEWRDSGLGEAFRAAVQNPEQINIIDWKPYGLGTQLLTGELLGVFCTQMPPESKPVEVSEMDRLGLLPMGFETKGFDCEGAYNSSYGYPGAI</sequence>
<accession>A0A812J3E3</accession>
<evidence type="ECO:0000313" key="2">
    <source>
        <dbReference type="Proteomes" id="UP000649617"/>
    </source>
</evidence>
<dbReference type="AlphaFoldDB" id="A0A812J3E3"/>
<proteinExistence type="predicted"/>
<dbReference type="EMBL" id="CAJNIZ010001336">
    <property type="protein sequence ID" value="CAE7188686.1"/>
    <property type="molecule type" value="Genomic_DNA"/>
</dbReference>
<dbReference type="Proteomes" id="UP000649617">
    <property type="component" value="Unassembled WGS sequence"/>
</dbReference>
<organism evidence="1 2">
    <name type="scientific">Symbiodinium pilosum</name>
    <name type="common">Dinoflagellate</name>
    <dbReference type="NCBI Taxonomy" id="2952"/>
    <lineage>
        <taxon>Eukaryota</taxon>
        <taxon>Sar</taxon>
        <taxon>Alveolata</taxon>
        <taxon>Dinophyceae</taxon>
        <taxon>Suessiales</taxon>
        <taxon>Symbiodiniaceae</taxon>
        <taxon>Symbiodinium</taxon>
    </lineage>
</organism>
<dbReference type="OrthoDB" id="448410at2759"/>
<evidence type="ECO:0000313" key="1">
    <source>
        <dbReference type="EMBL" id="CAE7188686.1"/>
    </source>
</evidence>